<dbReference type="PANTHER" id="PTHR43673">
    <property type="entry name" value="NAD(P)H NITROREDUCTASE YDGI-RELATED"/>
    <property type="match status" value="1"/>
</dbReference>
<comment type="similarity">
    <text evidence="1">Belongs to the nitroreductase family.</text>
</comment>
<dbReference type="STRING" id="574651.SAMN04487968_11118"/>
<evidence type="ECO:0000313" key="5">
    <source>
        <dbReference type="EMBL" id="SFC76578.1"/>
    </source>
</evidence>
<dbReference type="GO" id="GO:0016491">
    <property type="term" value="F:oxidoreductase activity"/>
    <property type="evidence" value="ECO:0007669"/>
    <property type="project" value="UniProtKB-KW"/>
</dbReference>
<sequence>MSCGNAAHQVLLGSGVSVDLHPLLRGRFSPLRFDSAHVLAGADVELLLEAARWAPSAGNSQPWAFLVARRGEPDHDTFVRRLAPSSRRWAPDASALLVNLAHRTVDDSRLPYSEFADYDLGQAVAHLTLQASAMGLSCRQFRVRRGRAERGPAGRAGLGGGDYDRGGHRRGRRTPRAGATQPHRPDDRAPREPGLRNVRRARAATPGDRLRKIVTRNQRMEL</sequence>
<dbReference type="InterPro" id="IPR029479">
    <property type="entry name" value="Nitroreductase"/>
</dbReference>
<dbReference type="Pfam" id="PF00881">
    <property type="entry name" value="Nitroreductase"/>
    <property type="match status" value="1"/>
</dbReference>
<dbReference type="Proteomes" id="UP000198832">
    <property type="component" value="Unassembled WGS sequence"/>
</dbReference>
<dbReference type="InterPro" id="IPR000415">
    <property type="entry name" value="Nitroreductase-like"/>
</dbReference>
<dbReference type="Gene3D" id="3.40.109.10">
    <property type="entry name" value="NADH Oxidase"/>
    <property type="match status" value="1"/>
</dbReference>
<evidence type="ECO:0000256" key="3">
    <source>
        <dbReference type="SAM" id="MobiDB-lite"/>
    </source>
</evidence>
<dbReference type="AlphaFoldDB" id="A0A1I1M043"/>
<evidence type="ECO:0000256" key="1">
    <source>
        <dbReference type="ARBA" id="ARBA00007118"/>
    </source>
</evidence>
<keyword evidence="6" id="KW-1185">Reference proteome</keyword>
<dbReference type="PANTHER" id="PTHR43673:SF10">
    <property type="entry name" value="NADH DEHYDROGENASE_NAD(P)H NITROREDUCTASE XCC3605-RELATED"/>
    <property type="match status" value="1"/>
</dbReference>
<evidence type="ECO:0000259" key="4">
    <source>
        <dbReference type="Pfam" id="PF00881"/>
    </source>
</evidence>
<accession>A0A1I1M043</accession>
<dbReference type="SUPFAM" id="SSF55469">
    <property type="entry name" value="FMN-dependent nitroreductase-like"/>
    <property type="match status" value="1"/>
</dbReference>
<gene>
    <name evidence="5" type="ORF">SAMN04487968_11118</name>
</gene>
<keyword evidence="2" id="KW-0560">Oxidoreductase</keyword>
<evidence type="ECO:0000313" key="6">
    <source>
        <dbReference type="Proteomes" id="UP000198832"/>
    </source>
</evidence>
<feature type="region of interest" description="Disordered" evidence="3">
    <location>
        <begin position="146"/>
        <end position="209"/>
    </location>
</feature>
<protein>
    <submittedName>
        <fullName evidence="5">Nitroreductase family protein</fullName>
    </submittedName>
</protein>
<feature type="domain" description="Nitroreductase" evidence="4">
    <location>
        <begin position="25"/>
        <end position="110"/>
    </location>
</feature>
<feature type="compositionally biased region" description="Basic and acidic residues" evidence="3">
    <location>
        <begin position="183"/>
        <end position="194"/>
    </location>
</feature>
<name>A0A1I1M043_9ACTN</name>
<evidence type="ECO:0000256" key="2">
    <source>
        <dbReference type="ARBA" id="ARBA00023002"/>
    </source>
</evidence>
<dbReference type="EMBL" id="FOLB01000011">
    <property type="protein sequence ID" value="SFC76578.1"/>
    <property type="molecule type" value="Genomic_DNA"/>
</dbReference>
<proteinExistence type="inferred from homology"/>
<organism evidence="5 6">
    <name type="scientific">Nocardioides terrae</name>
    <dbReference type="NCBI Taxonomy" id="574651"/>
    <lineage>
        <taxon>Bacteria</taxon>
        <taxon>Bacillati</taxon>
        <taxon>Actinomycetota</taxon>
        <taxon>Actinomycetes</taxon>
        <taxon>Propionibacteriales</taxon>
        <taxon>Nocardioidaceae</taxon>
        <taxon>Nocardioides</taxon>
    </lineage>
</organism>
<reference evidence="5 6" key="1">
    <citation type="submission" date="2016-10" db="EMBL/GenBank/DDBJ databases">
        <authorList>
            <person name="de Groot N.N."/>
        </authorList>
    </citation>
    <scope>NUCLEOTIDE SEQUENCE [LARGE SCALE GENOMIC DNA]</scope>
    <source>
        <strain evidence="5 6">CGMCC 1.7056</strain>
    </source>
</reference>